<dbReference type="PIRSF" id="PIRSF005719">
    <property type="entry name" value="SMC"/>
    <property type="match status" value="1"/>
</dbReference>
<protein>
    <recommendedName>
        <fullName evidence="6">Chromosome partition protein Smc</fullName>
    </recommendedName>
</protein>
<dbReference type="NCBIfam" id="TIGR02168">
    <property type="entry name" value="SMC_prok_B"/>
    <property type="match status" value="1"/>
</dbReference>
<dbReference type="GO" id="GO:0016887">
    <property type="term" value="F:ATP hydrolysis activity"/>
    <property type="evidence" value="ECO:0007669"/>
    <property type="project" value="InterPro"/>
</dbReference>
<accession>A0A537L6I2</accession>
<dbReference type="InterPro" id="IPR003395">
    <property type="entry name" value="RecF/RecN/SMC_N"/>
</dbReference>
<evidence type="ECO:0000259" key="7">
    <source>
        <dbReference type="SMART" id="SM00968"/>
    </source>
</evidence>
<dbReference type="GO" id="GO:0006260">
    <property type="term" value="P:DNA replication"/>
    <property type="evidence" value="ECO:0007669"/>
    <property type="project" value="UniProtKB-UniRule"/>
</dbReference>
<comment type="caution">
    <text evidence="8">The sequence shown here is derived from an EMBL/GenBank/DDBJ whole genome shotgun (WGS) entry which is preliminary data.</text>
</comment>
<comment type="subcellular location">
    <subcellularLocation>
        <location evidence="6">Cytoplasm</location>
    </subcellularLocation>
</comment>
<dbReference type="Gene3D" id="1.20.1060.20">
    <property type="match status" value="1"/>
</dbReference>
<feature type="coiled-coil region" evidence="6">
    <location>
        <begin position="188"/>
        <end position="215"/>
    </location>
</feature>
<dbReference type="InterPro" id="IPR036277">
    <property type="entry name" value="SMC_hinge_sf"/>
</dbReference>
<dbReference type="InterPro" id="IPR010935">
    <property type="entry name" value="SMC_hinge"/>
</dbReference>
<dbReference type="GO" id="GO:0030261">
    <property type="term" value="P:chromosome condensation"/>
    <property type="evidence" value="ECO:0007669"/>
    <property type="project" value="InterPro"/>
</dbReference>
<dbReference type="GO" id="GO:0005694">
    <property type="term" value="C:chromosome"/>
    <property type="evidence" value="ECO:0007669"/>
    <property type="project" value="InterPro"/>
</dbReference>
<evidence type="ECO:0000256" key="6">
    <source>
        <dbReference type="HAMAP-Rule" id="MF_01894"/>
    </source>
</evidence>
<dbReference type="Pfam" id="PF02463">
    <property type="entry name" value="SMC_N"/>
    <property type="match status" value="1"/>
</dbReference>
<sequence>MYLKRLELHGFKTFADRTELEFTPGITAVVGPNGSGKSNVFDAIRWALGETSFRSLRSGRLDDFIFGGSEARRAMGQAEVALTINNDSGVLPIDYTEVTVMRRANRGGEGEFFLNDTVCRLRDIQMLFLGTGLGGRSYSLIGQGQVDSVLNAGPEERRQLLEEAAGLARYKRRRREAERRLGYAATNLLRISDILAELAAQLEQLRAQAEAAAAYQAHTSEIRALELALQVDDARRVIANLKRIATQTDTIRQQLQSTASSASEVGSQIDHDRARAVEVARLWEDAQRTLLQLVEDLSGRESTMQVLQERLRATTGQRERLAQDLQRLQGQHAQMDEALGTLREQAETLASRRDDLLEQLRATEDAHAAAVRTYAETEDRAGALRVEVTDLDRSRSRTQHDLTRLDARLAALTDQLGGINAREAALAHTASQLRATAGERASALAALRERYESIQTRMAHLRSECSDIDAEYAAVEEQVRQLAAERAVVASTLSLLLDLQRQLAGYEQGARDILLAKQGDPSRFPGIRYPVGEVIRVAAEYRPAIEAALGRRVFALIAATVDDVKDGLTYLRGNGQGGASFLPVDLIRAAPPASLPHGGDIVGRASDLVQLTNGAKDVVQTLLGDVAIVATLDAALALRRSGFSGRIVTLQGELLAADGVVSVRGKPDGDGSLLGRADQIQSLQGRLAAIDTSATEAESCRSAVAGHREQLTQAIAEAEADLAAMQTATAEQQMAAGLVHAELEKIPLQQRDLDAERTQAAAERASLEAEAVQLCEDEAAILHAHAEREQALVEVESGLRAAQASAASAASELADVRVQLAEVGGTLDALQARIDEHMRVDATLGGRCNQLQGEITVLDGELHLLTHSLEVAQGERETLARRQGAIRQRLADLDAERGVLQQRLTDAEGRWRQLQETLHEVEEQAHRLEVRHAQVEAELLAAQRRISEEFAVSWEEVRDVRLATSRDEALGRIEALRGLVAVLGPVNLLAVDEHQALRTRVDLLRAQGEDLERAKAALVTLVERLDRILQVKFTETFQAVNEEFNRLFVRLFAGGRAQLLLVEGEPGTEPGIEIEAQLPGKKMRSLSALSGGERVLVALSLIFAMLRVHPSPFCIFDEVEAALDDANTRKFTTLLRELAERTQVLIITHNKGTMEAADVLYGVTMETPGVSKIISMRLTPTRPVTKEAAAVS</sequence>
<evidence type="ECO:0000256" key="3">
    <source>
        <dbReference type="ARBA" id="ARBA00022840"/>
    </source>
</evidence>
<feature type="coiled-coil region" evidence="6">
    <location>
        <begin position="890"/>
        <end position="945"/>
    </location>
</feature>
<dbReference type="Gene3D" id="1.10.287.510">
    <property type="entry name" value="Helix hairpin bin"/>
    <property type="match status" value="1"/>
</dbReference>
<comment type="similarity">
    <text evidence="6">Belongs to the SMC family.</text>
</comment>
<evidence type="ECO:0000313" key="8">
    <source>
        <dbReference type="EMBL" id="TMJ03611.1"/>
    </source>
</evidence>
<dbReference type="GO" id="GO:0005524">
    <property type="term" value="F:ATP binding"/>
    <property type="evidence" value="ECO:0007669"/>
    <property type="project" value="UniProtKB-UniRule"/>
</dbReference>
<dbReference type="CDD" id="cd03278">
    <property type="entry name" value="ABC_SMC_barmotin"/>
    <property type="match status" value="1"/>
</dbReference>
<feature type="coiled-coil region" evidence="6">
    <location>
        <begin position="708"/>
        <end position="770"/>
    </location>
</feature>
<feature type="binding site" evidence="6">
    <location>
        <begin position="32"/>
        <end position="39"/>
    </location>
    <ligand>
        <name>ATP</name>
        <dbReference type="ChEBI" id="CHEBI:30616"/>
    </ligand>
</feature>
<organism evidence="8 9">
    <name type="scientific">Candidatus Segetimicrobium genomatis</name>
    <dbReference type="NCBI Taxonomy" id="2569760"/>
    <lineage>
        <taxon>Bacteria</taxon>
        <taxon>Bacillati</taxon>
        <taxon>Candidatus Sysuimicrobiota</taxon>
        <taxon>Candidatus Sysuimicrobiia</taxon>
        <taxon>Candidatus Sysuimicrobiales</taxon>
        <taxon>Candidatus Segetimicrobiaceae</taxon>
        <taxon>Candidatus Segetimicrobium</taxon>
    </lineage>
</organism>
<dbReference type="GO" id="GO:0007059">
    <property type="term" value="P:chromosome segregation"/>
    <property type="evidence" value="ECO:0007669"/>
    <property type="project" value="UniProtKB-UniRule"/>
</dbReference>
<dbReference type="InterPro" id="IPR024704">
    <property type="entry name" value="SMC"/>
</dbReference>
<feature type="coiled-coil region" evidence="6">
    <location>
        <begin position="304"/>
        <end position="366"/>
    </location>
</feature>
<keyword evidence="3 6" id="KW-0067">ATP-binding</keyword>
<evidence type="ECO:0000256" key="1">
    <source>
        <dbReference type="ARBA" id="ARBA00022490"/>
    </source>
</evidence>
<dbReference type="EMBL" id="VBAJ01000281">
    <property type="protein sequence ID" value="TMJ03611.1"/>
    <property type="molecule type" value="Genomic_DNA"/>
</dbReference>
<dbReference type="Gene3D" id="3.40.50.300">
    <property type="entry name" value="P-loop containing nucleotide triphosphate hydrolases"/>
    <property type="match status" value="2"/>
</dbReference>
<gene>
    <name evidence="6 8" type="primary">smc</name>
    <name evidence="8" type="ORF">E6G99_11395</name>
</gene>
<comment type="subunit">
    <text evidence="6">Homodimer.</text>
</comment>
<dbReference type="InterPro" id="IPR011890">
    <property type="entry name" value="SMC_prok"/>
</dbReference>
<dbReference type="Gene3D" id="3.30.70.1620">
    <property type="match status" value="1"/>
</dbReference>
<keyword evidence="2 6" id="KW-0547">Nucleotide-binding</keyword>
<dbReference type="SUPFAM" id="SSF57997">
    <property type="entry name" value="Tropomyosin"/>
    <property type="match status" value="1"/>
</dbReference>
<feature type="coiled-coil region" evidence="6">
    <location>
        <begin position="444"/>
        <end position="485"/>
    </location>
</feature>
<feature type="domain" description="SMC hinge" evidence="7">
    <location>
        <begin position="525"/>
        <end position="639"/>
    </location>
</feature>
<dbReference type="Proteomes" id="UP000318661">
    <property type="component" value="Unassembled WGS sequence"/>
</dbReference>
<dbReference type="GO" id="GO:0005737">
    <property type="term" value="C:cytoplasm"/>
    <property type="evidence" value="ECO:0007669"/>
    <property type="project" value="UniProtKB-SubCell"/>
</dbReference>
<dbReference type="SMART" id="SM00968">
    <property type="entry name" value="SMC_hinge"/>
    <property type="match status" value="1"/>
</dbReference>
<keyword evidence="5 6" id="KW-0238">DNA-binding</keyword>
<keyword evidence="4 6" id="KW-0175">Coiled coil</keyword>
<evidence type="ECO:0000256" key="4">
    <source>
        <dbReference type="ARBA" id="ARBA00023054"/>
    </source>
</evidence>
<evidence type="ECO:0000313" key="9">
    <source>
        <dbReference type="Proteomes" id="UP000318661"/>
    </source>
</evidence>
<proteinExistence type="inferred from homology"/>
<dbReference type="PANTHER" id="PTHR43977">
    <property type="entry name" value="STRUCTURAL MAINTENANCE OF CHROMOSOMES PROTEIN 3"/>
    <property type="match status" value="1"/>
</dbReference>
<comment type="domain">
    <text evidence="6">Contains large globular domains required for ATP hydrolysis at each terminus and a third globular domain forming a flexible hinge near the middle of the molecule. These domains are separated by coiled-coil structures.</text>
</comment>
<comment type="function">
    <text evidence="6">Required for chromosome condensation and partitioning.</text>
</comment>
<evidence type="ECO:0000256" key="2">
    <source>
        <dbReference type="ARBA" id="ARBA00022741"/>
    </source>
</evidence>
<dbReference type="InterPro" id="IPR027417">
    <property type="entry name" value="P-loop_NTPase"/>
</dbReference>
<keyword evidence="1 6" id="KW-0963">Cytoplasm</keyword>
<dbReference type="SUPFAM" id="SSF52540">
    <property type="entry name" value="P-loop containing nucleoside triphosphate hydrolases"/>
    <property type="match status" value="1"/>
</dbReference>
<dbReference type="HAMAP" id="MF_01894">
    <property type="entry name" value="Smc_prok"/>
    <property type="match status" value="1"/>
</dbReference>
<evidence type="ECO:0000256" key="5">
    <source>
        <dbReference type="ARBA" id="ARBA00023125"/>
    </source>
</evidence>
<dbReference type="AlphaFoldDB" id="A0A537L6I2"/>
<reference evidence="8 9" key="1">
    <citation type="journal article" date="2019" name="Nat. Microbiol.">
        <title>Mediterranean grassland soil C-N compound turnover is dependent on rainfall and depth, and is mediated by genomically divergent microorganisms.</title>
        <authorList>
            <person name="Diamond S."/>
            <person name="Andeer P.F."/>
            <person name="Li Z."/>
            <person name="Crits-Christoph A."/>
            <person name="Burstein D."/>
            <person name="Anantharaman K."/>
            <person name="Lane K.R."/>
            <person name="Thomas B.C."/>
            <person name="Pan C."/>
            <person name="Northen T.R."/>
            <person name="Banfield J.F."/>
        </authorList>
    </citation>
    <scope>NUCLEOTIDE SEQUENCE [LARGE SCALE GENOMIC DNA]</scope>
    <source>
        <strain evidence="8">NP_2</strain>
    </source>
</reference>
<dbReference type="GO" id="GO:0007062">
    <property type="term" value="P:sister chromatid cohesion"/>
    <property type="evidence" value="ECO:0007669"/>
    <property type="project" value="InterPro"/>
</dbReference>
<dbReference type="SUPFAM" id="SSF75553">
    <property type="entry name" value="Smc hinge domain"/>
    <property type="match status" value="1"/>
</dbReference>
<dbReference type="Gene3D" id="1.10.287.1490">
    <property type="match status" value="1"/>
</dbReference>
<dbReference type="GO" id="GO:0003677">
    <property type="term" value="F:DNA binding"/>
    <property type="evidence" value="ECO:0007669"/>
    <property type="project" value="UniProtKB-UniRule"/>
</dbReference>
<dbReference type="Pfam" id="PF06470">
    <property type="entry name" value="SMC_hinge"/>
    <property type="match status" value="1"/>
</dbReference>
<name>A0A537L6I2_9BACT</name>